<accession>A0A6I6MPE9</accession>
<dbReference type="KEGG" id="sbro:GQF42_00805"/>
<evidence type="ECO:0000313" key="2">
    <source>
        <dbReference type="Proteomes" id="UP000436138"/>
    </source>
</evidence>
<dbReference type="AlphaFoldDB" id="A0A6I6MPE9"/>
<protein>
    <submittedName>
        <fullName evidence="1">Uncharacterized protein</fullName>
    </submittedName>
</protein>
<organism evidence="1 2">
    <name type="scientific">Streptomyces broussonetiae</name>
    <dbReference type="NCBI Taxonomy" id="2686304"/>
    <lineage>
        <taxon>Bacteria</taxon>
        <taxon>Bacillati</taxon>
        <taxon>Actinomycetota</taxon>
        <taxon>Actinomycetes</taxon>
        <taxon>Kitasatosporales</taxon>
        <taxon>Streptomycetaceae</taxon>
        <taxon>Streptomyces</taxon>
    </lineage>
</organism>
<keyword evidence="2" id="KW-1185">Reference proteome</keyword>
<sequence length="216" mass="23111">MTRPLHPGSAALPPNVQIQADYSSDGCTGVTYYAETADEYRHGQRKTAKRLGPGVIDITTQTSSSEAVLLMGMRVLVLQRKAPPSTGIVVQDGQCGGAESVRPFWTDLDKPNSPIIAEADPGGPGDPGHPPVTFPFKVLRNDPEVFELTSKDTTCFCTYAVEIDWVVAGKAGKTILNNGGSGFWVGAAPQLPAYKNPLQSANPNALIRAKYQQLFP</sequence>
<dbReference type="Proteomes" id="UP000436138">
    <property type="component" value="Chromosome"/>
</dbReference>
<dbReference type="RefSeq" id="WP_158916781.1">
    <property type="nucleotide sequence ID" value="NZ_CP047020.1"/>
</dbReference>
<name>A0A6I6MPE9_9ACTN</name>
<gene>
    <name evidence="1" type="ORF">GQF42_00805</name>
</gene>
<dbReference type="EMBL" id="CP047020">
    <property type="protein sequence ID" value="QHA02093.1"/>
    <property type="molecule type" value="Genomic_DNA"/>
</dbReference>
<proteinExistence type="predicted"/>
<evidence type="ECO:0000313" key="1">
    <source>
        <dbReference type="EMBL" id="QHA02093.1"/>
    </source>
</evidence>
<reference evidence="1 2" key="1">
    <citation type="submission" date="2019-12" db="EMBL/GenBank/DDBJ databases">
        <title>Streptomyces sp. strain T44 isolated from rhizosphere soil of Broussonetia papyrifera.</title>
        <authorList>
            <person name="Mo P."/>
        </authorList>
    </citation>
    <scope>NUCLEOTIDE SEQUENCE [LARGE SCALE GENOMIC DNA]</scope>
    <source>
        <strain evidence="1 2">T44</strain>
    </source>
</reference>